<dbReference type="Pfam" id="PF13649">
    <property type="entry name" value="Methyltransf_25"/>
    <property type="match status" value="1"/>
</dbReference>
<dbReference type="InterPro" id="IPR041698">
    <property type="entry name" value="Methyltransf_25"/>
</dbReference>
<reference evidence="4" key="1">
    <citation type="journal article" date="2017" name="Nat. Ecol. Evol.">
        <title>Genome expansion and lineage-specific genetic innovations in the forest pathogenic fungi Armillaria.</title>
        <authorList>
            <person name="Sipos G."/>
            <person name="Prasanna A.N."/>
            <person name="Walter M.C."/>
            <person name="O'Connor E."/>
            <person name="Balint B."/>
            <person name="Krizsan K."/>
            <person name="Kiss B."/>
            <person name="Hess J."/>
            <person name="Varga T."/>
            <person name="Slot J."/>
            <person name="Riley R."/>
            <person name="Boka B."/>
            <person name="Rigling D."/>
            <person name="Barry K."/>
            <person name="Lee J."/>
            <person name="Mihaltcheva S."/>
            <person name="LaButti K."/>
            <person name="Lipzen A."/>
            <person name="Waldron R."/>
            <person name="Moloney N.M."/>
            <person name="Sperisen C."/>
            <person name="Kredics L."/>
            <person name="Vagvoelgyi C."/>
            <person name="Patrignani A."/>
            <person name="Fitzpatrick D."/>
            <person name="Nagy I."/>
            <person name="Doyle S."/>
            <person name="Anderson J.B."/>
            <person name="Grigoriev I.V."/>
            <person name="Gueldener U."/>
            <person name="Muensterkoetter M."/>
            <person name="Nagy L.G."/>
        </authorList>
    </citation>
    <scope>NUCLEOTIDE SEQUENCE [LARGE SCALE GENOMIC DNA]</scope>
    <source>
        <strain evidence="4">28-4</strain>
    </source>
</reference>
<dbReference type="GO" id="GO:0032259">
    <property type="term" value="P:methylation"/>
    <property type="evidence" value="ECO:0007669"/>
    <property type="project" value="UniProtKB-KW"/>
</dbReference>
<dbReference type="Gene3D" id="3.40.50.150">
    <property type="entry name" value="Vaccinia Virus protein VP39"/>
    <property type="match status" value="1"/>
</dbReference>
<evidence type="ECO:0000313" key="3">
    <source>
        <dbReference type="EMBL" id="PBK62072.1"/>
    </source>
</evidence>
<dbReference type="InterPro" id="IPR029063">
    <property type="entry name" value="SAM-dependent_MTases_sf"/>
</dbReference>
<dbReference type="AlphaFoldDB" id="A0A2H3B4V2"/>
<organism evidence="3 4">
    <name type="scientific">Armillaria solidipes</name>
    <dbReference type="NCBI Taxonomy" id="1076256"/>
    <lineage>
        <taxon>Eukaryota</taxon>
        <taxon>Fungi</taxon>
        <taxon>Dikarya</taxon>
        <taxon>Basidiomycota</taxon>
        <taxon>Agaricomycotina</taxon>
        <taxon>Agaricomycetes</taxon>
        <taxon>Agaricomycetidae</taxon>
        <taxon>Agaricales</taxon>
        <taxon>Marasmiineae</taxon>
        <taxon>Physalacriaceae</taxon>
        <taxon>Armillaria</taxon>
    </lineage>
</organism>
<keyword evidence="4" id="KW-1185">Reference proteome</keyword>
<dbReference type="GO" id="GO:0008168">
    <property type="term" value="F:methyltransferase activity"/>
    <property type="evidence" value="ECO:0007669"/>
    <property type="project" value="UniProtKB-KW"/>
</dbReference>
<evidence type="ECO:0000259" key="2">
    <source>
        <dbReference type="Pfam" id="PF13649"/>
    </source>
</evidence>
<protein>
    <submittedName>
        <fullName evidence="3">S-adenosyl-L-methionine-dependent methyltransferase</fullName>
    </submittedName>
</protein>
<feature type="region of interest" description="Disordered" evidence="1">
    <location>
        <begin position="1"/>
        <end position="21"/>
    </location>
</feature>
<accession>A0A2H3B4V2</accession>
<keyword evidence="3" id="KW-0808">Transferase</keyword>
<dbReference type="Proteomes" id="UP000218334">
    <property type="component" value="Unassembled WGS sequence"/>
</dbReference>
<dbReference type="CDD" id="cd02440">
    <property type="entry name" value="AdoMet_MTases"/>
    <property type="match status" value="1"/>
</dbReference>
<evidence type="ECO:0000256" key="1">
    <source>
        <dbReference type="SAM" id="MobiDB-lite"/>
    </source>
</evidence>
<sequence>MVHGNSSTSPELSEASVSLPQAGSTMTEFDATKIAKICHMGTEHFQAQLQSTEHRLAILSKWDIPKGAKVLELGCGQGDCTAVLAELVSPNGHVTAVDPGSLDYGSPYTLGQAQNNISSSMLGPRITWKHADPTEFLENDDGEYDIAVLVLCTWYFASPEVLSDMLLTLAKSKVDKVCIAEWSLSSAQAQSHILATLAQAAVQYHKPSSSSNIRTLFSPAVLEASAIEAGLKLQSSSILIPAENVLDGLWEVQMVLGAEFMKDLDSFVKDDRQKALIKSMRDAVQASYEQAGGRKQILSMDVWCATFAKA</sequence>
<evidence type="ECO:0000313" key="4">
    <source>
        <dbReference type="Proteomes" id="UP000218334"/>
    </source>
</evidence>
<keyword evidence="3" id="KW-0489">Methyltransferase</keyword>
<dbReference type="STRING" id="1076256.A0A2H3B4V2"/>
<name>A0A2H3B4V2_9AGAR</name>
<dbReference type="SUPFAM" id="SSF53335">
    <property type="entry name" value="S-adenosyl-L-methionine-dependent methyltransferases"/>
    <property type="match status" value="1"/>
</dbReference>
<proteinExistence type="predicted"/>
<gene>
    <name evidence="3" type="ORF">ARMSODRAFT_943405</name>
</gene>
<feature type="domain" description="Methyltransferase" evidence="2">
    <location>
        <begin position="70"/>
        <end position="160"/>
    </location>
</feature>
<dbReference type="EMBL" id="KZ293470">
    <property type="protein sequence ID" value="PBK62072.1"/>
    <property type="molecule type" value="Genomic_DNA"/>
</dbReference>